<protein>
    <submittedName>
        <fullName evidence="1">Uncharacterized protein</fullName>
    </submittedName>
</protein>
<dbReference type="AlphaFoldDB" id="A0A8T0UTG8"/>
<gene>
    <name evidence="1" type="ORF">PVAP13_3KG100000</name>
</gene>
<dbReference type="Proteomes" id="UP000823388">
    <property type="component" value="Chromosome 3K"/>
</dbReference>
<name>A0A8T0UTG8_PANVG</name>
<reference evidence="1" key="1">
    <citation type="submission" date="2020-05" db="EMBL/GenBank/DDBJ databases">
        <title>WGS assembly of Panicum virgatum.</title>
        <authorList>
            <person name="Lovell J.T."/>
            <person name="Jenkins J."/>
            <person name="Shu S."/>
            <person name="Juenger T.E."/>
            <person name="Schmutz J."/>
        </authorList>
    </citation>
    <scope>NUCLEOTIDE SEQUENCE</scope>
    <source>
        <strain evidence="1">AP13</strain>
    </source>
</reference>
<evidence type="ECO:0000313" key="2">
    <source>
        <dbReference type="Proteomes" id="UP000823388"/>
    </source>
</evidence>
<organism evidence="1 2">
    <name type="scientific">Panicum virgatum</name>
    <name type="common">Blackwell switchgrass</name>
    <dbReference type="NCBI Taxonomy" id="38727"/>
    <lineage>
        <taxon>Eukaryota</taxon>
        <taxon>Viridiplantae</taxon>
        <taxon>Streptophyta</taxon>
        <taxon>Embryophyta</taxon>
        <taxon>Tracheophyta</taxon>
        <taxon>Spermatophyta</taxon>
        <taxon>Magnoliopsida</taxon>
        <taxon>Liliopsida</taxon>
        <taxon>Poales</taxon>
        <taxon>Poaceae</taxon>
        <taxon>PACMAD clade</taxon>
        <taxon>Panicoideae</taxon>
        <taxon>Panicodae</taxon>
        <taxon>Paniceae</taxon>
        <taxon>Panicinae</taxon>
        <taxon>Panicum</taxon>
        <taxon>Panicum sect. Hiantes</taxon>
    </lineage>
</organism>
<sequence>MVEKILQLAAHITYKNHIPRAPNCSVPPISLSILQSPRPQIHSVAIAAHRVHRSRSVVHRRWRIKLVCFFYFPRLLGCESGSPNFGRCSSCICAARRRRMGPRAEAMGWEATSPCASPSREPVLAAECMIPSIRPSLSQRPSRICAPCSCPLFFFTGYSASRHAAVRHPLMQDLLSQPLPCLARWPFHVMSDLFA</sequence>
<evidence type="ECO:0000313" key="1">
    <source>
        <dbReference type="EMBL" id="KAG2624083.1"/>
    </source>
</evidence>
<accession>A0A8T0UTG8</accession>
<proteinExistence type="predicted"/>
<keyword evidence="2" id="KW-1185">Reference proteome</keyword>
<dbReference type="EMBL" id="CM029041">
    <property type="protein sequence ID" value="KAG2624083.1"/>
    <property type="molecule type" value="Genomic_DNA"/>
</dbReference>
<comment type="caution">
    <text evidence="1">The sequence shown here is derived from an EMBL/GenBank/DDBJ whole genome shotgun (WGS) entry which is preliminary data.</text>
</comment>